<accession>A0A444YJS6</accession>
<organism evidence="2 3">
    <name type="scientific">Arachis hypogaea</name>
    <name type="common">Peanut</name>
    <dbReference type="NCBI Taxonomy" id="3818"/>
    <lineage>
        <taxon>Eukaryota</taxon>
        <taxon>Viridiplantae</taxon>
        <taxon>Streptophyta</taxon>
        <taxon>Embryophyta</taxon>
        <taxon>Tracheophyta</taxon>
        <taxon>Spermatophyta</taxon>
        <taxon>Magnoliopsida</taxon>
        <taxon>eudicotyledons</taxon>
        <taxon>Gunneridae</taxon>
        <taxon>Pentapetalae</taxon>
        <taxon>rosids</taxon>
        <taxon>fabids</taxon>
        <taxon>Fabales</taxon>
        <taxon>Fabaceae</taxon>
        <taxon>Papilionoideae</taxon>
        <taxon>50 kb inversion clade</taxon>
        <taxon>dalbergioids sensu lato</taxon>
        <taxon>Dalbergieae</taxon>
        <taxon>Pterocarpus clade</taxon>
        <taxon>Arachis</taxon>
    </lineage>
</organism>
<feature type="compositionally biased region" description="Basic residues" evidence="1">
    <location>
        <begin position="142"/>
        <end position="154"/>
    </location>
</feature>
<name>A0A444YJS6_ARAHY</name>
<sequence length="154" mass="17109">MGGGNGGCRHGASSHSLVPSGSHKVMFALENHTNLKLQISKSCFVIVSLKHTWLLVVRVQHLVRFFRVPRVPFKSGANKNTPTSHLAHSKPSSLQKHTLSPFSPSRITLTFANPFAHNTPSNKHSKNLPSPSHPHSRDIHPHPHSTHTRKREEI</sequence>
<dbReference type="Proteomes" id="UP000289738">
    <property type="component" value="Chromosome B06"/>
</dbReference>
<proteinExistence type="predicted"/>
<protein>
    <submittedName>
        <fullName evidence="2">Uncharacterized protein</fullName>
    </submittedName>
</protein>
<feature type="region of interest" description="Disordered" evidence="1">
    <location>
        <begin position="73"/>
        <end position="101"/>
    </location>
</feature>
<evidence type="ECO:0000313" key="3">
    <source>
        <dbReference type="Proteomes" id="UP000289738"/>
    </source>
</evidence>
<dbReference type="EMBL" id="SDMP01000016">
    <property type="protein sequence ID" value="RYR02205.1"/>
    <property type="molecule type" value="Genomic_DNA"/>
</dbReference>
<gene>
    <name evidence="2" type="ORF">Ahy_B06g081018</name>
</gene>
<keyword evidence="3" id="KW-1185">Reference proteome</keyword>
<evidence type="ECO:0000256" key="1">
    <source>
        <dbReference type="SAM" id="MobiDB-lite"/>
    </source>
</evidence>
<evidence type="ECO:0000313" key="2">
    <source>
        <dbReference type="EMBL" id="RYR02205.1"/>
    </source>
</evidence>
<feature type="region of interest" description="Disordered" evidence="1">
    <location>
        <begin position="113"/>
        <end position="154"/>
    </location>
</feature>
<comment type="caution">
    <text evidence="2">The sequence shown here is derived from an EMBL/GenBank/DDBJ whole genome shotgun (WGS) entry which is preliminary data.</text>
</comment>
<dbReference type="AlphaFoldDB" id="A0A444YJS6"/>
<feature type="compositionally biased region" description="Polar residues" evidence="1">
    <location>
        <begin position="113"/>
        <end position="130"/>
    </location>
</feature>
<feature type="compositionally biased region" description="Polar residues" evidence="1">
    <location>
        <begin position="77"/>
        <end position="101"/>
    </location>
</feature>
<reference evidence="2 3" key="1">
    <citation type="submission" date="2019-01" db="EMBL/GenBank/DDBJ databases">
        <title>Sequencing of cultivated peanut Arachis hypogaea provides insights into genome evolution and oil improvement.</title>
        <authorList>
            <person name="Chen X."/>
        </authorList>
    </citation>
    <scope>NUCLEOTIDE SEQUENCE [LARGE SCALE GENOMIC DNA]</scope>
    <source>
        <strain evidence="3">cv. Fuhuasheng</strain>
        <tissue evidence="2">Leaves</tissue>
    </source>
</reference>